<reference evidence="1" key="2">
    <citation type="submission" date="2023-05" db="EMBL/GenBank/DDBJ databases">
        <authorList>
            <consortium name="Lawrence Berkeley National Laboratory"/>
            <person name="Steindorff A."/>
            <person name="Hensen N."/>
            <person name="Bonometti L."/>
            <person name="Westerberg I."/>
            <person name="Brannstrom I.O."/>
            <person name="Guillou S."/>
            <person name="Cros-Aarteil S."/>
            <person name="Calhoun S."/>
            <person name="Haridas S."/>
            <person name="Kuo A."/>
            <person name="Mondo S."/>
            <person name="Pangilinan J."/>
            <person name="Riley R."/>
            <person name="Labutti K."/>
            <person name="Andreopoulos B."/>
            <person name="Lipzen A."/>
            <person name="Chen C."/>
            <person name="Yanf M."/>
            <person name="Daum C."/>
            <person name="Ng V."/>
            <person name="Clum A."/>
            <person name="Ohm R."/>
            <person name="Martin F."/>
            <person name="Silar P."/>
            <person name="Natvig D."/>
            <person name="Lalanne C."/>
            <person name="Gautier V."/>
            <person name="Ament-Velasquez S.L."/>
            <person name="Kruys A."/>
            <person name="Hutchinson M.I."/>
            <person name="Powell A.J."/>
            <person name="Barry K."/>
            <person name="Miller A.N."/>
            <person name="Grigoriev I.V."/>
            <person name="Debuchy R."/>
            <person name="Gladieux P."/>
            <person name="Thoren M.H."/>
            <person name="Johannesson H."/>
        </authorList>
    </citation>
    <scope>NUCLEOTIDE SEQUENCE</scope>
    <source>
        <strain evidence="1">CBS 538.74</strain>
    </source>
</reference>
<dbReference type="EMBL" id="MU857035">
    <property type="protein sequence ID" value="KAK4151066.1"/>
    <property type="molecule type" value="Genomic_DNA"/>
</dbReference>
<comment type="caution">
    <text evidence="1">The sequence shown here is derived from an EMBL/GenBank/DDBJ whole genome shotgun (WGS) entry which is preliminary data.</text>
</comment>
<protein>
    <submittedName>
        <fullName evidence="1">Uncharacterized protein</fullName>
    </submittedName>
</protein>
<dbReference type="AlphaFoldDB" id="A0AAN6VJ04"/>
<organism evidence="1 2">
    <name type="scientific">Chaetomidium leptoderma</name>
    <dbReference type="NCBI Taxonomy" id="669021"/>
    <lineage>
        <taxon>Eukaryota</taxon>
        <taxon>Fungi</taxon>
        <taxon>Dikarya</taxon>
        <taxon>Ascomycota</taxon>
        <taxon>Pezizomycotina</taxon>
        <taxon>Sordariomycetes</taxon>
        <taxon>Sordariomycetidae</taxon>
        <taxon>Sordariales</taxon>
        <taxon>Chaetomiaceae</taxon>
        <taxon>Chaetomidium</taxon>
    </lineage>
</organism>
<reference evidence="1" key="1">
    <citation type="journal article" date="2023" name="Mol. Phylogenet. Evol.">
        <title>Genome-scale phylogeny and comparative genomics of the fungal order Sordariales.</title>
        <authorList>
            <person name="Hensen N."/>
            <person name="Bonometti L."/>
            <person name="Westerberg I."/>
            <person name="Brannstrom I.O."/>
            <person name="Guillou S."/>
            <person name="Cros-Aarteil S."/>
            <person name="Calhoun S."/>
            <person name="Haridas S."/>
            <person name="Kuo A."/>
            <person name="Mondo S."/>
            <person name="Pangilinan J."/>
            <person name="Riley R."/>
            <person name="LaButti K."/>
            <person name="Andreopoulos B."/>
            <person name="Lipzen A."/>
            <person name="Chen C."/>
            <person name="Yan M."/>
            <person name="Daum C."/>
            <person name="Ng V."/>
            <person name="Clum A."/>
            <person name="Steindorff A."/>
            <person name="Ohm R.A."/>
            <person name="Martin F."/>
            <person name="Silar P."/>
            <person name="Natvig D.O."/>
            <person name="Lalanne C."/>
            <person name="Gautier V."/>
            <person name="Ament-Velasquez S.L."/>
            <person name="Kruys A."/>
            <person name="Hutchinson M.I."/>
            <person name="Powell A.J."/>
            <person name="Barry K."/>
            <person name="Miller A.N."/>
            <person name="Grigoriev I.V."/>
            <person name="Debuchy R."/>
            <person name="Gladieux P."/>
            <person name="Hiltunen Thoren M."/>
            <person name="Johannesson H."/>
        </authorList>
    </citation>
    <scope>NUCLEOTIDE SEQUENCE</scope>
    <source>
        <strain evidence="1">CBS 538.74</strain>
    </source>
</reference>
<evidence type="ECO:0000313" key="1">
    <source>
        <dbReference type="EMBL" id="KAK4151066.1"/>
    </source>
</evidence>
<keyword evidence="2" id="KW-1185">Reference proteome</keyword>
<sequence length="65" mass="7502">MAEAEAPYSFEKALSHEVLMPGKCIVVDERRASVIRNTSRDWPIEFVEAEYRPRHNDHRPGHGRG</sequence>
<dbReference type="Proteomes" id="UP001302745">
    <property type="component" value="Unassembled WGS sequence"/>
</dbReference>
<evidence type="ECO:0000313" key="2">
    <source>
        <dbReference type="Proteomes" id="UP001302745"/>
    </source>
</evidence>
<accession>A0AAN6VJ04</accession>
<proteinExistence type="predicted"/>
<name>A0AAN6VJ04_9PEZI</name>
<gene>
    <name evidence="1" type="ORF">C8A00DRAFT_36295</name>
</gene>